<accession>A0A0F9QJR2</accession>
<protein>
    <submittedName>
        <fullName evidence="2">Uncharacterized protein</fullName>
    </submittedName>
</protein>
<gene>
    <name evidence="2" type="ORF">LCGC14_1007050</name>
</gene>
<comment type="caution">
    <text evidence="2">The sequence shown here is derived from an EMBL/GenBank/DDBJ whole genome shotgun (WGS) entry which is preliminary data.</text>
</comment>
<reference evidence="2" key="1">
    <citation type="journal article" date="2015" name="Nature">
        <title>Complex archaea that bridge the gap between prokaryotes and eukaryotes.</title>
        <authorList>
            <person name="Spang A."/>
            <person name="Saw J.H."/>
            <person name="Jorgensen S.L."/>
            <person name="Zaremba-Niedzwiedzka K."/>
            <person name="Martijn J."/>
            <person name="Lind A.E."/>
            <person name="van Eijk R."/>
            <person name="Schleper C."/>
            <person name="Guy L."/>
            <person name="Ettema T.J."/>
        </authorList>
    </citation>
    <scope>NUCLEOTIDE SEQUENCE</scope>
</reference>
<organism evidence="2">
    <name type="scientific">marine sediment metagenome</name>
    <dbReference type="NCBI Taxonomy" id="412755"/>
    <lineage>
        <taxon>unclassified sequences</taxon>
        <taxon>metagenomes</taxon>
        <taxon>ecological metagenomes</taxon>
    </lineage>
</organism>
<proteinExistence type="predicted"/>
<feature type="compositionally biased region" description="Basic residues" evidence="1">
    <location>
        <begin position="115"/>
        <end position="134"/>
    </location>
</feature>
<dbReference type="EMBL" id="LAZR01003929">
    <property type="protein sequence ID" value="KKN13386.1"/>
    <property type="molecule type" value="Genomic_DNA"/>
</dbReference>
<name>A0A0F9QJR2_9ZZZZ</name>
<feature type="region of interest" description="Disordered" evidence="1">
    <location>
        <begin position="114"/>
        <end position="137"/>
    </location>
</feature>
<sequence length="160" mass="18721">MPPKRKKKVKFKTCKRTCQVSKCKDYIVSIWSISSTNNDVHYGICEKHGLKHRNPKDKFSLYDEFNVIKPGKSGSVDRFGIPVARDQEEFIKFLNVREEKDNSESLSRLQTWKEKNKKKKKKYKPKRIKAKKQRQTLANIKTKEISSSEMDDVLAGILNE</sequence>
<evidence type="ECO:0000256" key="1">
    <source>
        <dbReference type="SAM" id="MobiDB-lite"/>
    </source>
</evidence>
<evidence type="ECO:0000313" key="2">
    <source>
        <dbReference type="EMBL" id="KKN13386.1"/>
    </source>
</evidence>
<dbReference type="AlphaFoldDB" id="A0A0F9QJR2"/>